<sequence>MLHLKNITSGNPKTAEQYELTKRYGVEWLYTESGENWYEIQKNFSPDTLKVEYLDTGKVTWVGKDAASINPRNRSVIEITDNTANRQIDASGYWFYRDDKFIFDYGKKAEDERVSKLKDVSRLTAEWEKDLLLGLISDEDKEKLKAWRMYAKSLQALDFSTITDKTSYRAIEWPVSPEASS</sequence>
<organism evidence="3 4">
    <name type="scientific">Escherichia marmotae</name>
    <dbReference type="NCBI Taxonomy" id="1499973"/>
    <lineage>
        <taxon>Bacteria</taxon>
        <taxon>Pseudomonadati</taxon>
        <taxon>Pseudomonadota</taxon>
        <taxon>Gammaproteobacteria</taxon>
        <taxon>Enterobacterales</taxon>
        <taxon>Enterobacteriaceae</taxon>
        <taxon>Escherichia</taxon>
    </lineage>
</organism>
<name>A0A7L6LAL3_9ESCH</name>
<dbReference type="EMBL" id="CP056165">
    <property type="protein sequence ID" value="QLX29979.1"/>
    <property type="molecule type" value="Genomic_DNA"/>
</dbReference>
<dbReference type="AlphaFoldDB" id="A0A7L6LAL3"/>
<accession>A0A7L6LAL3</accession>
<dbReference type="EMBL" id="JANPXH010000004">
    <property type="protein sequence ID" value="MCR6675342.1"/>
    <property type="molecule type" value="Genomic_DNA"/>
</dbReference>
<reference evidence="2" key="2">
    <citation type="submission" date="2022-07" db="EMBL/GenBank/DDBJ databases">
        <title>Diversity of ethanolamine utilization by human commensal Escherichia coli.</title>
        <authorList>
            <person name="Jubelin G."/>
        </authorList>
    </citation>
    <scope>NUCLEOTIDE SEQUENCE</scope>
    <source>
        <strain evidence="2">S1</strain>
    </source>
</reference>
<dbReference type="RefSeq" id="WP_000902891.1">
    <property type="nucleotide sequence ID" value="NZ_CP056165.1"/>
</dbReference>
<evidence type="ECO:0000313" key="4">
    <source>
        <dbReference type="Proteomes" id="UP000512146"/>
    </source>
</evidence>
<dbReference type="Proteomes" id="UP000518474">
    <property type="component" value="Unassembled WGS sequence"/>
</dbReference>
<evidence type="ECO:0000313" key="5">
    <source>
        <dbReference type="Proteomes" id="UP000518474"/>
    </source>
</evidence>
<evidence type="ECO:0000313" key="3">
    <source>
        <dbReference type="EMBL" id="QLX29979.1"/>
    </source>
</evidence>
<gene>
    <name evidence="1" type="ORF">HV245_24220</name>
    <name evidence="3" type="ORF">HV276_09765</name>
    <name evidence="2" type="ORF">NVV43_06935</name>
</gene>
<dbReference type="InterPro" id="IPR003458">
    <property type="entry name" value="Phage_T4_Gp38_tail_assem"/>
</dbReference>
<dbReference type="Proteomes" id="UP001206878">
    <property type="component" value="Unassembled WGS sequence"/>
</dbReference>
<proteinExistence type="predicted"/>
<dbReference type="EMBL" id="JABXPT010000041">
    <property type="protein sequence ID" value="MBA7901199.1"/>
    <property type="molecule type" value="Genomic_DNA"/>
</dbReference>
<evidence type="ECO:0000313" key="1">
    <source>
        <dbReference type="EMBL" id="MBA7901199.1"/>
    </source>
</evidence>
<evidence type="ECO:0000313" key="2">
    <source>
        <dbReference type="EMBL" id="MCR6675342.1"/>
    </source>
</evidence>
<reference evidence="4 5" key="1">
    <citation type="submission" date="2020-06" db="EMBL/GenBank/DDBJ databases">
        <title>REHAB project genomes.</title>
        <authorList>
            <person name="Shaw L.P."/>
        </authorList>
    </citation>
    <scope>NUCLEOTIDE SEQUENCE [LARGE SCALE GENOMIC DNA]</scope>
    <source>
        <strain evidence="1 5">RHBSTW-00604</strain>
        <strain evidence="3 4">RHBSTW-00777</strain>
    </source>
</reference>
<dbReference type="Pfam" id="PF02413">
    <property type="entry name" value="Caudo_TAP"/>
    <property type="match status" value="1"/>
</dbReference>
<protein>
    <submittedName>
        <fullName evidence="3">Tail fiber assembly protein</fullName>
    </submittedName>
</protein>
<dbReference type="Proteomes" id="UP000512146">
    <property type="component" value="Chromosome"/>
</dbReference>